<evidence type="ECO:0000313" key="1">
    <source>
        <dbReference type="EMBL" id="CEK82550.1"/>
    </source>
</evidence>
<sequence length="58" mass="6859">MLLYSFVYIIICTYAYLKATKVDVYRTKVTQVYVYSTTKVTQVDVYRTTKITIMYTPP</sequence>
<proteinExistence type="predicted"/>
<gene>
    <name evidence="1" type="primary">ORF132221</name>
</gene>
<dbReference type="AlphaFoldDB" id="A0A0B7ARL4"/>
<organism evidence="1">
    <name type="scientific">Arion vulgaris</name>
    <dbReference type="NCBI Taxonomy" id="1028688"/>
    <lineage>
        <taxon>Eukaryota</taxon>
        <taxon>Metazoa</taxon>
        <taxon>Spiralia</taxon>
        <taxon>Lophotrochozoa</taxon>
        <taxon>Mollusca</taxon>
        <taxon>Gastropoda</taxon>
        <taxon>Heterobranchia</taxon>
        <taxon>Euthyneura</taxon>
        <taxon>Panpulmonata</taxon>
        <taxon>Eupulmonata</taxon>
        <taxon>Stylommatophora</taxon>
        <taxon>Helicina</taxon>
        <taxon>Arionoidea</taxon>
        <taxon>Arionidae</taxon>
        <taxon>Arion</taxon>
    </lineage>
</organism>
<name>A0A0B7ARL4_9EUPU</name>
<protein>
    <submittedName>
        <fullName evidence="1">Uncharacterized protein</fullName>
    </submittedName>
</protein>
<accession>A0A0B7ARL4</accession>
<reference evidence="1" key="1">
    <citation type="submission" date="2014-12" db="EMBL/GenBank/DDBJ databases">
        <title>Insight into the proteome of Arion vulgaris.</title>
        <authorList>
            <person name="Aradska J."/>
            <person name="Bulat T."/>
            <person name="Smidak R."/>
            <person name="Sarate P."/>
            <person name="Gangsoo J."/>
            <person name="Sialana F."/>
            <person name="Bilban M."/>
            <person name="Lubec G."/>
        </authorList>
    </citation>
    <scope>NUCLEOTIDE SEQUENCE</scope>
    <source>
        <tissue evidence="1">Skin</tissue>
    </source>
</reference>
<dbReference type="EMBL" id="HACG01035685">
    <property type="protein sequence ID" value="CEK82550.1"/>
    <property type="molecule type" value="Transcribed_RNA"/>
</dbReference>